<name>A0A4C1UH23_EUMVA</name>
<reference evidence="2 3" key="1">
    <citation type="journal article" date="2019" name="Commun. Biol.">
        <title>The bagworm genome reveals a unique fibroin gene that provides high tensile strength.</title>
        <authorList>
            <person name="Kono N."/>
            <person name="Nakamura H."/>
            <person name="Ohtoshi R."/>
            <person name="Tomita M."/>
            <person name="Numata K."/>
            <person name="Arakawa K."/>
        </authorList>
    </citation>
    <scope>NUCLEOTIDE SEQUENCE [LARGE SCALE GENOMIC DNA]</scope>
</reference>
<accession>A0A4C1UH23</accession>
<dbReference type="EMBL" id="BGZK01000171">
    <property type="protein sequence ID" value="GBP25741.1"/>
    <property type="molecule type" value="Genomic_DNA"/>
</dbReference>
<gene>
    <name evidence="2" type="ORF">EVAR_12221_1</name>
</gene>
<organism evidence="2 3">
    <name type="scientific">Eumeta variegata</name>
    <name type="common">Bagworm moth</name>
    <name type="synonym">Eumeta japonica</name>
    <dbReference type="NCBI Taxonomy" id="151549"/>
    <lineage>
        <taxon>Eukaryota</taxon>
        <taxon>Metazoa</taxon>
        <taxon>Ecdysozoa</taxon>
        <taxon>Arthropoda</taxon>
        <taxon>Hexapoda</taxon>
        <taxon>Insecta</taxon>
        <taxon>Pterygota</taxon>
        <taxon>Neoptera</taxon>
        <taxon>Endopterygota</taxon>
        <taxon>Lepidoptera</taxon>
        <taxon>Glossata</taxon>
        <taxon>Ditrysia</taxon>
        <taxon>Tineoidea</taxon>
        <taxon>Psychidae</taxon>
        <taxon>Oiketicinae</taxon>
        <taxon>Eumeta</taxon>
    </lineage>
</organism>
<dbReference type="AlphaFoldDB" id="A0A4C1UH23"/>
<comment type="caution">
    <text evidence="2">The sequence shown here is derived from an EMBL/GenBank/DDBJ whole genome shotgun (WGS) entry which is preliminary data.</text>
</comment>
<sequence length="80" mass="8897">MFALCDSVCRKKREKEAETKSGFGNSGHILERSRSSAQPRDIQDFGEFSSRCISTGSRFSLAASSSKRVTGCDQQESKHY</sequence>
<dbReference type="Proteomes" id="UP000299102">
    <property type="component" value="Unassembled WGS sequence"/>
</dbReference>
<keyword evidence="3" id="KW-1185">Reference proteome</keyword>
<protein>
    <submittedName>
        <fullName evidence="2">Uncharacterized protein</fullName>
    </submittedName>
</protein>
<feature type="region of interest" description="Disordered" evidence="1">
    <location>
        <begin position="16"/>
        <end position="41"/>
    </location>
</feature>
<evidence type="ECO:0000313" key="3">
    <source>
        <dbReference type="Proteomes" id="UP000299102"/>
    </source>
</evidence>
<evidence type="ECO:0000256" key="1">
    <source>
        <dbReference type="SAM" id="MobiDB-lite"/>
    </source>
</evidence>
<evidence type="ECO:0000313" key="2">
    <source>
        <dbReference type="EMBL" id="GBP25741.1"/>
    </source>
</evidence>
<proteinExistence type="predicted"/>